<comment type="caution">
    <text evidence="2">The sequence shown here is derived from an EMBL/GenBank/DDBJ whole genome shotgun (WGS) entry which is preliminary data.</text>
</comment>
<keyword evidence="3" id="KW-1185">Reference proteome</keyword>
<evidence type="ECO:0000313" key="2">
    <source>
        <dbReference type="EMBL" id="MCU6744570.1"/>
    </source>
</evidence>
<dbReference type="EMBL" id="JAOQKJ010000006">
    <property type="protein sequence ID" value="MCU6744570.1"/>
    <property type="molecule type" value="Genomic_DNA"/>
</dbReference>
<evidence type="ECO:0000256" key="1">
    <source>
        <dbReference type="SAM" id="MobiDB-lite"/>
    </source>
</evidence>
<dbReference type="RefSeq" id="WP_118798177.1">
    <property type="nucleotide sequence ID" value="NZ_JAOQKJ010000006.1"/>
</dbReference>
<feature type="region of interest" description="Disordered" evidence="1">
    <location>
        <begin position="128"/>
        <end position="153"/>
    </location>
</feature>
<organism evidence="2 3">
    <name type="scientific">Suilimivivens aceti</name>
    <dbReference type="NCBI Taxonomy" id="2981774"/>
    <lineage>
        <taxon>Bacteria</taxon>
        <taxon>Bacillati</taxon>
        <taxon>Bacillota</taxon>
        <taxon>Clostridia</taxon>
        <taxon>Lachnospirales</taxon>
        <taxon>Lachnospiraceae</taxon>
        <taxon>Suilimivivens</taxon>
    </lineage>
</organism>
<name>A0ABT2T2T5_9FIRM</name>
<feature type="compositionally biased region" description="Basic and acidic residues" evidence="1">
    <location>
        <begin position="139"/>
        <end position="153"/>
    </location>
</feature>
<dbReference type="Proteomes" id="UP001652432">
    <property type="component" value="Unassembled WGS sequence"/>
</dbReference>
<gene>
    <name evidence="2" type="ORF">OCV77_08680</name>
</gene>
<reference evidence="2 3" key="1">
    <citation type="journal article" date="2021" name="ISME Commun">
        <title>Automated analysis of genomic sequences facilitates high-throughput and comprehensive description of bacteria.</title>
        <authorList>
            <person name="Hitch T.C.A."/>
        </authorList>
    </citation>
    <scope>NUCLEOTIDE SEQUENCE [LARGE SCALE GENOMIC DNA]</scope>
    <source>
        <strain evidence="2 3">Sanger_18</strain>
    </source>
</reference>
<accession>A0ABT2T2T5</accession>
<protein>
    <recommendedName>
        <fullName evidence="4">Flagellar operon protein TIGR03826</fullName>
    </recommendedName>
</protein>
<evidence type="ECO:0008006" key="4">
    <source>
        <dbReference type="Google" id="ProtNLM"/>
    </source>
</evidence>
<proteinExistence type="predicted"/>
<sequence length="153" mass="17604">MDMRRAIFSMGELHRPSYCEKCGGVLVYKGLGEYECEECGHQEYDDYGKVRNYLDEHKGANVAEISDATGVTHKSIRDMIKDNRFEIINNAGGYIRCEMCGANISSGRLCSKCEQLYHRQLEEEARRMRKSGIQGGSEGFREETGERRFIRER</sequence>
<evidence type="ECO:0000313" key="3">
    <source>
        <dbReference type="Proteomes" id="UP001652432"/>
    </source>
</evidence>